<evidence type="ECO:0000313" key="11">
    <source>
        <dbReference type="Proteomes" id="UP000594262"/>
    </source>
</evidence>
<feature type="transmembrane region" description="Helical" evidence="8">
    <location>
        <begin position="302"/>
        <end position="323"/>
    </location>
</feature>
<dbReference type="GO" id="GO:0015175">
    <property type="term" value="F:neutral L-amino acid transmembrane transporter activity"/>
    <property type="evidence" value="ECO:0007669"/>
    <property type="project" value="TreeGrafter"/>
</dbReference>
<dbReference type="PROSITE" id="PS00713">
    <property type="entry name" value="NA_DICARBOXYL_SYMP_1"/>
    <property type="match status" value="1"/>
</dbReference>
<feature type="transmembrane region" description="Helical" evidence="8">
    <location>
        <begin position="92"/>
        <end position="112"/>
    </location>
</feature>
<evidence type="ECO:0000256" key="6">
    <source>
        <dbReference type="ARBA" id="ARBA00023136"/>
    </source>
</evidence>
<feature type="transmembrane region" description="Helical" evidence="8">
    <location>
        <begin position="264"/>
        <end position="281"/>
    </location>
</feature>
<dbReference type="PRINTS" id="PR00173">
    <property type="entry name" value="EDTRNSPORT"/>
</dbReference>
<name>A0A7M5VAJ7_9CNID</name>
<dbReference type="PANTHER" id="PTHR11958">
    <property type="entry name" value="SODIUM/DICARBOXYLATE SYMPORTER-RELATED"/>
    <property type="match status" value="1"/>
</dbReference>
<dbReference type="GO" id="GO:0005886">
    <property type="term" value="C:plasma membrane"/>
    <property type="evidence" value="ECO:0007669"/>
    <property type="project" value="TreeGrafter"/>
</dbReference>
<evidence type="ECO:0000313" key="10">
    <source>
        <dbReference type="EnsemblMetazoa" id="CLYHEMP010485.1"/>
    </source>
</evidence>
<feature type="transmembrane region" description="Helical" evidence="8">
    <location>
        <begin position="447"/>
        <end position="476"/>
    </location>
</feature>
<keyword evidence="6 8" id="KW-0472">Membrane</keyword>
<evidence type="ECO:0000256" key="2">
    <source>
        <dbReference type="ARBA" id="ARBA00022448"/>
    </source>
</evidence>
<keyword evidence="11" id="KW-1185">Reference proteome</keyword>
<feature type="transmembrane region" description="Helical" evidence="8">
    <location>
        <begin position="124"/>
        <end position="146"/>
    </location>
</feature>
<accession>A0A7M5VAJ7</accession>
<feature type="transmembrane region" description="Helical" evidence="8">
    <location>
        <begin position="335"/>
        <end position="361"/>
    </location>
</feature>
<feature type="region of interest" description="Disordered" evidence="9">
    <location>
        <begin position="1"/>
        <end position="30"/>
    </location>
</feature>
<keyword evidence="5 8" id="KW-1133">Transmembrane helix</keyword>
<proteinExistence type="inferred from homology"/>
<dbReference type="InterPro" id="IPR001991">
    <property type="entry name" value="Na-dicarboxylate_symporter"/>
</dbReference>
<evidence type="ECO:0000256" key="3">
    <source>
        <dbReference type="ARBA" id="ARBA00022692"/>
    </source>
</evidence>
<feature type="transmembrane region" description="Helical" evidence="8">
    <location>
        <begin position="410"/>
        <end position="435"/>
    </location>
</feature>
<dbReference type="GO" id="GO:0015501">
    <property type="term" value="F:glutamate:sodium symporter activity"/>
    <property type="evidence" value="ECO:0007669"/>
    <property type="project" value="TreeGrafter"/>
</dbReference>
<sequence length="554" mass="60513">MMKSEGIPLNGHHKQSYDVPKRSGSHHSTTNMKKKMMKLAKENKLVIAIVIGAVLGTIIGISINSPIQRLPQPDRYTAILVIGFPGELLLRALKMLILPLITFSLIVGLSNLNQNVSGKIGARAVTYYLSTTVLAAILGIILVSAIRPGIGMDPPESSKKTELVRPLDSFFDILRNMFPSNIVKAAVQQDKTIIVVKKELSNPTNKTFDFNTMTTNETAAILKKYTIHKTIDPNTGDVINYTTIYDINNYTIGEGLKHPGKANFLGLIIFAIVVGKIAGGMGNRAKPFVEFVTVFNEIITQIVIYVMWCAPFGILSLIAAQFAQMEDIASTFESLALFMVTVSLGVFAHGFIVLPFIFWLFTRTNPFRYIQGLTEALFTAFGTDSSAATLPITMRCLEENLHLDRRITRFILPVGATINMDGTALYEAVSAIFIAQSVGASLSFGDYVAISFTSILASVGAAAIPHAGLVTMLIVLDTVGLPTEMVGIIFTVDWLLDRFRTVVNVLGDAFGTGIVQHLSQTDLKKSEEENTAKIDQIQTDNESRIDISEDNGLN</sequence>
<feature type="transmembrane region" description="Helical" evidence="8">
    <location>
        <begin position="45"/>
        <end position="63"/>
    </location>
</feature>
<dbReference type="Proteomes" id="UP000594262">
    <property type="component" value="Unplaced"/>
</dbReference>
<dbReference type="InterPro" id="IPR036458">
    <property type="entry name" value="Na:dicarbo_symporter_sf"/>
</dbReference>
<keyword evidence="7" id="KW-0325">Glycoprotein</keyword>
<dbReference type="PROSITE" id="PS00714">
    <property type="entry name" value="NA_DICARBOXYL_SYMP_2"/>
    <property type="match status" value="1"/>
</dbReference>
<dbReference type="OrthoDB" id="5877963at2759"/>
<comment type="similarity">
    <text evidence="8">Belongs to the dicarboxylate/amino acid:cation symporter (DAACS) (TC 2.A.23) family.</text>
</comment>
<dbReference type="RefSeq" id="XP_066918336.1">
    <property type="nucleotide sequence ID" value="XM_067062235.1"/>
</dbReference>
<dbReference type="PANTHER" id="PTHR11958:SF63">
    <property type="entry name" value="AMINO ACID TRANSPORTER"/>
    <property type="match status" value="1"/>
</dbReference>
<keyword evidence="3 8" id="KW-0812">Transmembrane</keyword>
<reference evidence="10" key="1">
    <citation type="submission" date="2021-01" db="UniProtKB">
        <authorList>
            <consortium name="EnsemblMetazoa"/>
        </authorList>
    </citation>
    <scope>IDENTIFICATION</scope>
</reference>
<dbReference type="Pfam" id="PF00375">
    <property type="entry name" value="SDF"/>
    <property type="match status" value="1"/>
</dbReference>
<comment type="subcellular location">
    <subcellularLocation>
        <location evidence="1 8">Membrane</location>
        <topology evidence="1 8">Multi-pass membrane protein</topology>
    </subcellularLocation>
</comment>
<dbReference type="EnsemblMetazoa" id="CLYHEMT010485.1">
    <property type="protein sequence ID" value="CLYHEMP010485.1"/>
    <property type="gene ID" value="CLYHEMG010485"/>
</dbReference>
<protein>
    <recommendedName>
        <fullName evidence="8">Amino acid transporter</fullName>
    </recommendedName>
</protein>
<dbReference type="Gene3D" id="1.10.3860.10">
    <property type="entry name" value="Sodium:dicarboxylate symporter"/>
    <property type="match status" value="1"/>
</dbReference>
<evidence type="ECO:0000256" key="4">
    <source>
        <dbReference type="ARBA" id="ARBA00022847"/>
    </source>
</evidence>
<organism evidence="10 11">
    <name type="scientific">Clytia hemisphaerica</name>
    <dbReference type="NCBI Taxonomy" id="252671"/>
    <lineage>
        <taxon>Eukaryota</taxon>
        <taxon>Metazoa</taxon>
        <taxon>Cnidaria</taxon>
        <taxon>Hydrozoa</taxon>
        <taxon>Hydroidolina</taxon>
        <taxon>Leptothecata</taxon>
        <taxon>Obeliida</taxon>
        <taxon>Clytiidae</taxon>
        <taxon>Clytia</taxon>
    </lineage>
</organism>
<dbReference type="GeneID" id="136805698"/>
<dbReference type="InterPro" id="IPR050746">
    <property type="entry name" value="DAACS"/>
</dbReference>
<dbReference type="SUPFAM" id="SSF118215">
    <property type="entry name" value="Proton glutamate symport protein"/>
    <property type="match status" value="1"/>
</dbReference>
<keyword evidence="4 8" id="KW-0769">Symport</keyword>
<evidence type="ECO:0000256" key="7">
    <source>
        <dbReference type="ARBA" id="ARBA00023180"/>
    </source>
</evidence>
<evidence type="ECO:0000256" key="1">
    <source>
        <dbReference type="ARBA" id="ARBA00004141"/>
    </source>
</evidence>
<evidence type="ECO:0000256" key="9">
    <source>
        <dbReference type="SAM" id="MobiDB-lite"/>
    </source>
</evidence>
<dbReference type="GO" id="GO:0005313">
    <property type="term" value="F:L-glutamate transmembrane transporter activity"/>
    <property type="evidence" value="ECO:0007669"/>
    <property type="project" value="TreeGrafter"/>
</dbReference>
<evidence type="ECO:0000256" key="8">
    <source>
        <dbReference type="RuleBase" id="RU361216"/>
    </source>
</evidence>
<dbReference type="AlphaFoldDB" id="A0A7M5VAJ7"/>
<evidence type="ECO:0000256" key="5">
    <source>
        <dbReference type="ARBA" id="ARBA00022989"/>
    </source>
</evidence>
<dbReference type="InterPro" id="IPR018107">
    <property type="entry name" value="Na-dicarboxylate_symporter_CS"/>
</dbReference>
<keyword evidence="2 8" id="KW-0813">Transport</keyword>